<evidence type="ECO:0000313" key="3">
    <source>
        <dbReference type="EMBL" id="KAL3080066.1"/>
    </source>
</evidence>
<feature type="compositionally biased region" description="Polar residues" evidence="2">
    <location>
        <begin position="585"/>
        <end position="595"/>
    </location>
</feature>
<dbReference type="AlphaFoldDB" id="A0ABD2IRG5"/>
<accession>A0ABD2IRG5</accession>
<protein>
    <submittedName>
        <fullName evidence="3">Uncharacterized protein</fullName>
    </submittedName>
</protein>
<name>A0ABD2IRG5_9BILA</name>
<reference evidence="3 4" key="1">
    <citation type="submission" date="2024-10" db="EMBL/GenBank/DDBJ databases">
        <authorList>
            <person name="Kim D."/>
        </authorList>
    </citation>
    <scope>NUCLEOTIDE SEQUENCE [LARGE SCALE GENOMIC DNA]</scope>
    <source>
        <strain evidence="3">BH-2024</strain>
    </source>
</reference>
<feature type="coiled-coil region" evidence="1">
    <location>
        <begin position="284"/>
        <end position="325"/>
    </location>
</feature>
<feature type="coiled-coil region" evidence="1">
    <location>
        <begin position="220"/>
        <end position="254"/>
    </location>
</feature>
<evidence type="ECO:0000256" key="1">
    <source>
        <dbReference type="SAM" id="Coils"/>
    </source>
</evidence>
<feature type="coiled-coil region" evidence="1">
    <location>
        <begin position="393"/>
        <end position="543"/>
    </location>
</feature>
<keyword evidence="4" id="KW-1185">Reference proteome</keyword>
<feature type="compositionally biased region" description="Basic and acidic residues" evidence="2">
    <location>
        <begin position="601"/>
        <end position="610"/>
    </location>
</feature>
<evidence type="ECO:0000313" key="4">
    <source>
        <dbReference type="Proteomes" id="UP001620626"/>
    </source>
</evidence>
<organism evidence="3 4">
    <name type="scientific">Heterodera trifolii</name>
    <dbReference type="NCBI Taxonomy" id="157864"/>
    <lineage>
        <taxon>Eukaryota</taxon>
        <taxon>Metazoa</taxon>
        <taxon>Ecdysozoa</taxon>
        <taxon>Nematoda</taxon>
        <taxon>Chromadorea</taxon>
        <taxon>Rhabditida</taxon>
        <taxon>Tylenchina</taxon>
        <taxon>Tylenchomorpha</taxon>
        <taxon>Tylenchoidea</taxon>
        <taxon>Heteroderidae</taxon>
        <taxon>Heteroderinae</taxon>
        <taxon>Heterodera</taxon>
    </lineage>
</organism>
<evidence type="ECO:0000256" key="2">
    <source>
        <dbReference type="SAM" id="MobiDB-lite"/>
    </source>
</evidence>
<comment type="caution">
    <text evidence="3">The sequence shown here is derived from an EMBL/GenBank/DDBJ whole genome shotgun (WGS) entry which is preliminary data.</text>
</comment>
<gene>
    <name evidence="3" type="ORF">niasHT_034624</name>
</gene>
<feature type="region of interest" description="Disordered" evidence="2">
    <location>
        <begin position="580"/>
        <end position="641"/>
    </location>
</feature>
<dbReference type="Proteomes" id="UP001620626">
    <property type="component" value="Unassembled WGS sequence"/>
</dbReference>
<keyword evidence="1" id="KW-0175">Coiled coil</keyword>
<dbReference type="EMBL" id="JBICBT010001175">
    <property type="protein sequence ID" value="KAL3080066.1"/>
    <property type="molecule type" value="Genomic_DNA"/>
</dbReference>
<sequence length="641" mass="74392">MDDANIAAILAFYNLLAAKIGLEDCQSLKEVRNLMPILANYIKSGTLTFIDDPNFGFCNAIDIIAHGLDEEFHSHLRPEAAESGDLSEATKIHLAMLYTFRLLQTEAFSTICERLEDKHQRHFATVIECLDGRRCWTSAPWPKLLHTDSNEEDKENVEACERRRKSSLNFTQTPKFDSARKSFFPSGNSPILKVISSPRGEEVVRIHALQREVKALRQIRDVFGREKDKAEELCQQKERENNNLLKKVERLNSHALQPCAERTPILEDQLLMMETQAATNARQLQDAEKRAQNAEKFAADLKFELKKMDIKHDNLEKIVEEQSAKIRMSRDDSDAVEQLRKELIEAQHQNSVNASTIRELQNKLEYQEREFASRLNDKDQEKDTYWKMIDQCKARSEENTQKAYDELKKTQEEKRNLEHELEEGKRTMNELFELAEQQKEVIAACDADRTELEKAQKELDTVQKQSAERERFWKSEMERMRREIVAQEKAKSAMERQRSEAVQQMEELRTKNTKATRAHFADTNALRSKIQELEHSLKIAVNELSAKSTQVNAQQQNDMERSFRSGMNRTQSMSVTFVSRPGSAMSHQETSSNFDSAGMNDDERLKELRERNRRYPPHMRSYYLPESAHLKNSETDLNVMP</sequence>
<proteinExistence type="predicted"/>